<accession>A0ACB8ZQJ1</accession>
<evidence type="ECO:0000313" key="2">
    <source>
        <dbReference type="Proteomes" id="UP001055811"/>
    </source>
</evidence>
<dbReference type="EMBL" id="CM042016">
    <property type="protein sequence ID" value="KAI3700244.1"/>
    <property type="molecule type" value="Genomic_DNA"/>
</dbReference>
<comment type="caution">
    <text evidence="1">The sequence shown here is derived from an EMBL/GenBank/DDBJ whole genome shotgun (WGS) entry which is preliminary data.</text>
</comment>
<reference evidence="2" key="1">
    <citation type="journal article" date="2022" name="Mol. Ecol. Resour.">
        <title>The genomes of chicory, endive, great burdock and yacon provide insights into Asteraceae palaeo-polyploidization history and plant inulin production.</title>
        <authorList>
            <person name="Fan W."/>
            <person name="Wang S."/>
            <person name="Wang H."/>
            <person name="Wang A."/>
            <person name="Jiang F."/>
            <person name="Liu H."/>
            <person name="Zhao H."/>
            <person name="Xu D."/>
            <person name="Zhang Y."/>
        </authorList>
    </citation>
    <scope>NUCLEOTIDE SEQUENCE [LARGE SCALE GENOMIC DNA]</scope>
    <source>
        <strain evidence="2">cv. Punajuju</strain>
    </source>
</reference>
<name>A0ACB8ZQJ1_CICIN</name>
<dbReference type="Proteomes" id="UP001055811">
    <property type="component" value="Linkage Group LG08"/>
</dbReference>
<protein>
    <submittedName>
        <fullName evidence="1">Uncharacterized protein</fullName>
    </submittedName>
</protein>
<reference evidence="1 2" key="2">
    <citation type="journal article" date="2022" name="Mol. Ecol. Resour.">
        <title>The genomes of chicory, endive, great burdock and yacon provide insights into Asteraceae paleo-polyploidization history and plant inulin production.</title>
        <authorList>
            <person name="Fan W."/>
            <person name="Wang S."/>
            <person name="Wang H."/>
            <person name="Wang A."/>
            <person name="Jiang F."/>
            <person name="Liu H."/>
            <person name="Zhao H."/>
            <person name="Xu D."/>
            <person name="Zhang Y."/>
        </authorList>
    </citation>
    <scope>NUCLEOTIDE SEQUENCE [LARGE SCALE GENOMIC DNA]</scope>
    <source>
        <strain evidence="2">cv. Punajuju</strain>
        <tissue evidence="1">Leaves</tissue>
    </source>
</reference>
<keyword evidence="2" id="KW-1185">Reference proteome</keyword>
<organism evidence="1 2">
    <name type="scientific">Cichorium intybus</name>
    <name type="common">Chicory</name>
    <dbReference type="NCBI Taxonomy" id="13427"/>
    <lineage>
        <taxon>Eukaryota</taxon>
        <taxon>Viridiplantae</taxon>
        <taxon>Streptophyta</taxon>
        <taxon>Embryophyta</taxon>
        <taxon>Tracheophyta</taxon>
        <taxon>Spermatophyta</taxon>
        <taxon>Magnoliopsida</taxon>
        <taxon>eudicotyledons</taxon>
        <taxon>Gunneridae</taxon>
        <taxon>Pentapetalae</taxon>
        <taxon>asterids</taxon>
        <taxon>campanulids</taxon>
        <taxon>Asterales</taxon>
        <taxon>Asteraceae</taxon>
        <taxon>Cichorioideae</taxon>
        <taxon>Cichorieae</taxon>
        <taxon>Cichoriinae</taxon>
        <taxon>Cichorium</taxon>
    </lineage>
</organism>
<sequence>MEGPIQQLKICTSLNIQVMEDFKVMASTPLPESLKKIIEDVTTKLESILDRLPMPPSVPAGAPGGGVADKLKESQTDDMVIDTTAGPSGTKENDDKENDDETMVDTTEDQHQKNQEVTNNQENAHVSKGDSENEITTEQKSTEEGSILKETPKETSTPEETPKESPTKVQTPHSSPLKV</sequence>
<gene>
    <name evidence="1" type="ORF">L2E82_44865</name>
</gene>
<proteinExistence type="predicted"/>
<evidence type="ECO:0000313" key="1">
    <source>
        <dbReference type="EMBL" id="KAI3700244.1"/>
    </source>
</evidence>